<gene>
    <name evidence="1" type="ORF">C8R26_10815</name>
</gene>
<dbReference type="Pfam" id="PF05015">
    <property type="entry name" value="HigB-like_toxin"/>
    <property type="match status" value="1"/>
</dbReference>
<dbReference type="EMBL" id="QAOI01000008">
    <property type="protein sequence ID" value="PTQ77369.1"/>
    <property type="molecule type" value="Genomic_DNA"/>
</dbReference>
<dbReference type="InterPro" id="IPR007711">
    <property type="entry name" value="HigB-1"/>
</dbReference>
<protein>
    <submittedName>
        <fullName evidence="1">Proteic killer suppression protein</fullName>
    </submittedName>
</protein>
<reference evidence="1 2" key="1">
    <citation type="submission" date="2018-04" db="EMBL/GenBank/DDBJ databases">
        <title>Active sludge and wastewater microbial communities from Klosterneuburg, Austria.</title>
        <authorList>
            <person name="Wagner M."/>
        </authorList>
    </citation>
    <scope>NUCLEOTIDE SEQUENCE [LARGE SCALE GENOMIC DNA]</scope>
    <source>
        <strain evidence="1 2">Nm49</strain>
    </source>
</reference>
<dbReference type="Proteomes" id="UP000244128">
    <property type="component" value="Unassembled WGS sequence"/>
</dbReference>
<evidence type="ECO:0000313" key="2">
    <source>
        <dbReference type="Proteomes" id="UP000244128"/>
    </source>
</evidence>
<dbReference type="Gene3D" id="3.30.2310.20">
    <property type="entry name" value="RelE-like"/>
    <property type="match status" value="1"/>
</dbReference>
<dbReference type="AlphaFoldDB" id="A0A2T5I0K3"/>
<name>A0A2T5I0K3_9PROT</name>
<dbReference type="PANTHER" id="PTHR40266">
    <property type="entry name" value="TOXIN HIGB-1"/>
    <property type="match status" value="1"/>
</dbReference>
<comment type="caution">
    <text evidence="1">The sequence shown here is derived from an EMBL/GenBank/DDBJ whole genome shotgun (WGS) entry which is preliminary data.</text>
</comment>
<organism evidence="1 2">
    <name type="scientific">Nitrosomonas oligotropha</name>
    <dbReference type="NCBI Taxonomy" id="42354"/>
    <lineage>
        <taxon>Bacteria</taxon>
        <taxon>Pseudomonadati</taxon>
        <taxon>Pseudomonadota</taxon>
        <taxon>Betaproteobacteria</taxon>
        <taxon>Nitrosomonadales</taxon>
        <taxon>Nitrosomonadaceae</taxon>
        <taxon>Nitrosomonas</taxon>
    </lineage>
</organism>
<dbReference type="InterPro" id="IPR035093">
    <property type="entry name" value="RelE/ParE_toxin_dom_sf"/>
</dbReference>
<proteinExistence type="predicted"/>
<sequence>MIKSFKHKGFEKFFTTGDTAGIQAAHATKIRDRLAFLHAAMTIEDMDIPGYRLHELKGKLKDHWAIDVSKNWRIVFRFEDGDAYVVNYEDYH</sequence>
<dbReference type="SUPFAM" id="SSF143011">
    <property type="entry name" value="RelE-like"/>
    <property type="match status" value="1"/>
</dbReference>
<dbReference type="PANTHER" id="PTHR40266:SF2">
    <property type="entry name" value="TOXIN HIGB-1"/>
    <property type="match status" value="1"/>
</dbReference>
<evidence type="ECO:0000313" key="1">
    <source>
        <dbReference type="EMBL" id="PTQ77369.1"/>
    </source>
</evidence>
<dbReference type="RefSeq" id="WP_107802952.1">
    <property type="nucleotide sequence ID" value="NZ_QAOI01000008.1"/>
</dbReference>
<accession>A0A2T5I0K3</accession>